<proteinExistence type="predicted"/>
<keyword evidence="7" id="KW-0833">Ubl conjugation pathway</keyword>
<evidence type="ECO:0000313" key="14">
    <source>
        <dbReference type="Proteomes" id="UP000594454"/>
    </source>
</evidence>
<feature type="compositionally biased region" description="Basic and acidic residues" evidence="11">
    <location>
        <begin position="570"/>
        <end position="579"/>
    </location>
</feature>
<feature type="region of interest" description="Disordered" evidence="11">
    <location>
        <begin position="115"/>
        <end position="144"/>
    </location>
</feature>
<protein>
    <recommendedName>
        <fullName evidence="3">RING-type E3 ubiquitin transferase</fullName>
        <ecNumber evidence="3">2.3.2.27</ecNumber>
    </recommendedName>
</protein>
<evidence type="ECO:0000313" key="13">
    <source>
        <dbReference type="EMBL" id="CAD7093369.1"/>
    </source>
</evidence>
<feature type="compositionally biased region" description="Basic and acidic residues" evidence="11">
    <location>
        <begin position="497"/>
        <end position="515"/>
    </location>
</feature>
<feature type="region of interest" description="Disordered" evidence="11">
    <location>
        <begin position="259"/>
        <end position="278"/>
    </location>
</feature>
<feature type="region of interest" description="Disordered" evidence="11">
    <location>
        <begin position="486"/>
        <end position="518"/>
    </location>
</feature>
<dbReference type="GO" id="GO:0035861">
    <property type="term" value="C:site of double-strand break"/>
    <property type="evidence" value="ECO:0007669"/>
    <property type="project" value="TreeGrafter"/>
</dbReference>
<evidence type="ECO:0000256" key="4">
    <source>
        <dbReference type="ARBA" id="ARBA00022679"/>
    </source>
</evidence>
<dbReference type="OMA" id="CNTFRRV"/>
<keyword evidence="4" id="KW-0808">Transferase</keyword>
<keyword evidence="5" id="KW-0227">DNA damage</keyword>
<dbReference type="Gene3D" id="3.30.40.10">
    <property type="entry name" value="Zinc/RING finger domain, C3HC4 (zinc finger)"/>
    <property type="match status" value="1"/>
</dbReference>
<evidence type="ECO:0000259" key="12">
    <source>
        <dbReference type="PROSITE" id="PS50089"/>
    </source>
</evidence>
<keyword evidence="6 10" id="KW-0479">Metal-binding</keyword>
<feature type="compositionally biased region" description="Low complexity" evidence="11">
    <location>
        <begin position="120"/>
        <end position="144"/>
    </location>
</feature>
<dbReference type="InParanoid" id="A0A7R8Z155"/>
<evidence type="ECO:0000256" key="9">
    <source>
        <dbReference type="ARBA" id="ARBA00023242"/>
    </source>
</evidence>
<organism evidence="13 14">
    <name type="scientific">Hermetia illucens</name>
    <name type="common">Black soldier fly</name>
    <dbReference type="NCBI Taxonomy" id="343691"/>
    <lineage>
        <taxon>Eukaryota</taxon>
        <taxon>Metazoa</taxon>
        <taxon>Ecdysozoa</taxon>
        <taxon>Arthropoda</taxon>
        <taxon>Hexapoda</taxon>
        <taxon>Insecta</taxon>
        <taxon>Pterygota</taxon>
        <taxon>Neoptera</taxon>
        <taxon>Endopterygota</taxon>
        <taxon>Diptera</taxon>
        <taxon>Brachycera</taxon>
        <taxon>Stratiomyomorpha</taxon>
        <taxon>Stratiomyidae</taxon>
        <taxon>Hermetiinae</taxon>
        <taxon>Hermetia</taxon>
    </lineage>
</organism>
<comment type="catalytic activity">
    <reaction evidence="1">
        <text>S-ubiquitinyl-[E2 ubiquitin-conjugating enzyme]-L-cysteine + [acceptor protein]-L-lysine = [E2 ubiquitin-conjugating enzyme]-L-cysteine + N(6)-ubiquitinyl-[acceptor protein]-L-lysine.</text>
        <dbReference type="EC" id="2.3.2.27"/>
    </reaction>
</comment>
<dbReference type="GO" id="GO:0005634">
    <property type="term" value="C:nucleus"/>
    <property type="evidence" value="ECO:0007669"/>
    <property type="project" value="UniProtKB-SubCell"/>
</dbReference>
<evidence type="ECO:0000256" key="8">
    <source>
        <dbReference type="ARBA" id="ARBA00022833"/>
    </source>
</evidence>
<feature type="region of interest" description="Disordered" evidence="11">
    <location>
        <begin position="570"/>
        <end position="615"/>
    </location>
</feature>
<sequence>MFPREPELFGQVSADDLTCNICQSIFVEPVLLPCGHGFCLSCFNGVLRFNALTCPCCRKRFGTWLRKANKGQTLVDQALWRFIQTNFAEELGKENLQPRSGDRADCSAPEAETQSRCIDAPGAPADATTSSSPTGTAATAAARTAGFRSIKPQLSQPGEIRKEYETQLDVFRKELEIERQNELKATSAYIAKIIAEELNTLQPTPNPGNLPETSSETMLVANPGHSSYALSSTKKSNNLSSIQAESKKNVIGAASSTSISNSGASSFHQNNGEVASTQSAAPSTATFLAQSTKSNLIKTLAVRLNRGTDILKQSVHKAIIAKIPQNFLTRPRNREVLTVPPTNTHRFPSRDANSADSLRLEMCHFKPIRTVPTTPNKQNNKEILLTPKAKRALESRFDDCERRSTDVKPSLLQQLLLQSPRKSAFCVVGAATTLQSSSGICLLRSSRFSNRQNRNFHVISESLKSEIIRRNPVVLLKRVELSISKAKKSQRTKSKQSKLERNSDVGSSRRSDVFRKSKTQYRYRNHRIDNSNVVNLEALEKLISEQKRCEELIEQERRDFELAKKLQAELDVHSQRSPDRTNSQKRKRESMNGKLKSECPNQNGSTEAGPSASAKRCRRTCGRTVTFREVDGTGKTQHKKSSAVDVDKTCTTSNLRRSTRRIKPTRRYFQ</sequence>
<dbReference type="GO" id="GO:0008270">
    <property type="term" value="F:zinc ion binding"/>
    <property type="evidence" value="ECO:0007669"/>
    <property type="project" value="UniProtKB-KW"/>
</dbReference>
<gene>
    <name evidence="13" type="ORF">HERILL_LOCUS15654</name>
</gene>
<dbReference type="Proteomes" id="UP000594454">
    <property type="component" value="Chromosome 6"/>
</dbReference>
<dbReference type="EMBL" id="LR899014">
    <property type="protein sequence ID" value="CAD7093369.1"/>
    <property type="molecule type" value="Genomic_DNA"/>
</dbReference>
<evidence type="ECO:0000256" key="1">
    <source>
        <dbReference type="ARBA" id="ARBA00000900"/>
    </source>
</evidence>
<keyword evidence="14" id="KW-1185">Reference proteome</keyword>
<name>A0A7R8Z155_HERIL</name>
<evidence type="ECO:0000256" key="10">
    <source>
        <dbReference type="PROSITE-ProRule" id="PRU00175"/>
    </source>
</evidence>
<dbReference type="PANTHER" id="PTHR23328:SF0">
    <property type="entry name" value="RING-TYPE DOMAIN-CONTAINING PROTEIN"/>
    <property type="match status" value="1"/>
</dbReference>
<dbReference type="GO" id="GO:0061630">
    <property type="term" value="F:ubiquitin protein ligase activity"/>
    <property type="evidence" value="ECO:0007669"/>
    <property type="project" value="UniProtKB-EC"/>
</dbReference>
<feature type="compositionally biased region" description="Polar residues" evidence="11">
    <location>
        <begin position="599"/>
        <end position="608"/>
    </location>
</feature>
<evidence type="ECO:0000256" key="2">
    <source>
        <dbReference type="ARBA" id="ARBA00004123"/>
    </source>
</evidence>
<dbReference type="SMART" id="SM00184">
    <property type="entry name" value="RING"/>
    <property type="match status" value="1"/>
</dbReference>
<dbReference type="InterPro" id="IPR001841">
    <property type="entry name" value="Znf_RING"/>
</dbReference>
<dbReference type="PROSITE" id="PS50089">
    <property type="entry name" value="ZF_RING_2"/>
    <property type="match status" value="1"/>
</dbReference>
<dbReference type="GO" id="GO:0006302">
    <property type="term" value="P:double-strand break repair"/>
    <property type="evidence" value="ECO:0007669"/>
    <property type="project" value="TreeGrafter"/>
</dbReference>
<evidence type="ECO:0000256" key="7">
    <source>
        <dbReference type="ARBA" id="ARBA00022786"/>
    </source>
</evidence>
<reference evidence="13 14" key="1">
    <citation type="submission" date="2020-11" db="EMBL/GenBank/DDBJ databases">
        <authorList>
            <person name="Wallbank WR R."/>
            <person name="Pardo Diaz C."/>
            <person name="Kozak K."/>
            <person name="Martin S."/>
            <person name="Jiggins C."/>
            <person name="Moest M."/>
            <person name="Warren A I."/>
            <person name="Generalovic N T."/>
            <person name="Byers J.R.P. K."/>
            <person name="Montejo-Kovacevich G."/>
            <person name="Yen C E."/>
        </authorList>
    </citation>
    <scope>NUCLEOTIDE SEQUENCE [LARGE SCALE GENOMIC DNA]</scope>
</reference>
<keyword evidence="8" id="KW-0862">Zinc</keyword>
<feature type="domain" description="RING-type" evidence="12">
    <location>
        <begin position="19"/>
        <end position="58"/>
    </location>
</feature>
<keyword evidence="6 10" id="KW-0863">Zinc-finger</keyword>
<dbReference type="PANTHER" id="PTHR23328">
    <property type="entry name" value="RING-TYPE DOMAIN-CONTAINING PROTEIN"/>
    <property type="match status" value="1"/>
</dbReference>
<feature type="compositionally biased region" description="Basic residues" evidence="11">
    <location>
        <begin position="486"/>
        <end position="496"/>
    </location>
</feature>
<dbReference type="Pfam" id="PF13920">
    <property type="entry name" value="zf-C3HC4_3"/>
    <property type="match status" value="1"/>
</dbReference>
<accession>A0A7R8Z155</accession>
<dbReference type="SUPFAM" id="SSF57850">
    <property type="entry name" value="RING/U-box"/>
    <property type="match status" value="1"/>
</dbReference>
<dbReference type="EC" id="2.3.2.27" evidence="3"/>
<keyword evidence="9" id="KW-0539">Nucleus</keyword>
<dbReference type="CDD" id="cd22249">
    <property type="entry name" value="UDM1_RNF168_RNF169-like"/>
    <property type="match status" value="1"/>
</dbReference>
<dbReference type="InterPro" id="IPR051657">
    <property type="entry name" value="RNF168/RNF169_E3_ubiq-ligase"/>
</dbReference>
<dbReference type="GO" id="GO:0031491">
    <property type="term" value="F:nucleosome binding"/>
    <property type="evidence" value="ECO:0007669"/>
    <property type="project" value="TreeGrafter"/>
</dbReference>
<evidence type="ECO:0000256" key="5">
    <source>
        <dbReference type="ARBA" id="ARBA00022763"/>
    </source>
</evidence>
<dbReference type="AlphaFoldDB" id="A0A7R8Z155"/>
<evidence type="ECO:0000256" key="11">
    <source>
        <dbReference type="SAM" id="MobiDB-lite"/>
    </source>
</evidence>
<evidence type="ECO:0000256" key="6">
    <source>
        <dbReference type="ARBA" id="ARBA00022771"/>
    </source>
</evidence>
<dbReference type="OrthoDB" id="426657at2759"/>
<dbReference type="InterPro" id="IPR013083">
    <property type="entry name" value="Znf_RING/FYVE/PHD"/>
</dbReference>
<evidence type="ECO:0000256" key="3">
    <source>
        <dbReference type="ARBA" id="ARBA00012483"/>
    </source>
</evidence>
<comment type="subcellular location">
    <subcellularLocation>
        <location evidence="2">Nucleus</location>
    </subcellularLocation>
</comment>